<dbReference type="KEGG" id="mif:Metin_1229"/>
<dbReference type="Pfam" id="PF09894">
    <property type="entry name" value="MJ0548_N"/>
    <property type="match status" value="1"/>
</dbReference>
<dbReference type="HOGENOM" id="CLU_078138_0_0_2"/>
<dbReference type="AlphaFoldDB" id="D5VTH9"/>
<dbReference type="GeneID" id="9132248"/>
<gene>
    <name evidence="3" type="ordered locus">Metin_1229</name>
</gene>
<proteinExistence type="predicted"/>
<name>D5VTH9_METIM</name>
<dbReference type="OrthoDB" id="106876at2157"/>
<protein>
    <submittedName>
        <fullName evidence="3">Uncharacterized conserved protein UCP019262</fullName>
    </submittedName>
</protein>
<feature type="domain" description="Connectase MJ0548-like N-terminal" evidence="1">
    <location>
        <begin position="1"/>
        <end position="193"/>
    </location>
</feature>
<dbReference type="InterPro" id="IPR057262">
    <property type="entry name" value="MJ0548_N"/>
</dbReference>
<dbReference type="eggNOG" id="arCOG03213">
    <property type="taxonomic scope" value="Archaea"/>
</dbReference>
<dbReference type="EMBL" id="CP002009">
    <property type="protein sequence ID" value="ADG13882.1"/>
    <property type="molecule type" value="Genomic_DNA"/>
</dbReference>
<dbReference type="InterPro" id="IPR057377">
    <property type="entry name" value="MJ0548_C"/>
</dbReference>
<evidence type="ECO:0000259" key="1">
    <source>
        <dbReference type="Pfam" id="PF09894"/>
    </source>
</evidence>
<sequence>MSLILCYFGNNGAIILGDRREMFFRGNEEKRKELEELLYSGEIKSEEELRKKAEELGVKIIIEDKRRKVWKIKNVVVGEVRSLGLDAKRRRVYATKRKAKILEILNDQIIGEKNLEGFSIIIFSNKFIKEEINKYLKEYYRVLPMKRIDEVGEIFKEIYKKVSWHPTLSEEFDVEKTDKEEEDFEEVIEEDVKKLFEYREELKKKLVDFGKVMDIVNRIVKNGEIGEVKNGKLHLFDDYIAVDSIKPNPKTYKVIDIEGAEDGDIIVIENGEMKVKGKDKKVNTNYIIIKSW</sequence>
<evidence type="ECO:0000259" key="2">
    <source>
        <dbReference type="Pfam" id="PF25274"/>
    </source>
</evidence>
<feature type="domain" description="Connectase MJ0548-like C-terminal" evidence="2">
    <location>
        <begin position="197"/>
        <end position="289"/>
    </location>
</feature>
<dbReference type="InterPro" id="IPR016754">
    <property type="entry name" value="MJ0548-like"/>
</dbReference>
<evidence type="ECO:0000313" key="3">
    <source>
        <dbReference type="EMBL" id="ADG13882.1"/>
    </source>
</evidence>
<dbReference type="Pfam" id="PF25274">
    <property type="entry name" value="MJ0548_C"/>
    <property type="match status" value="1"/>
</dbReference>
<evidence type="ECO:0000313" key="4">
    <source>
        <dbReference type="Proteomes" id="UP000002061"/>
    </source>
</evidence>
<keyword evidence="4" id="KW-1185">Reference proteome</keyword>
<organism evidence="3 4">
    <name type="scientific">Methanocaldococcus infernus (strain DSM 11812 / JCM 15783 / ME)</name>
    <dbReference type="NCBI Taxonomy" id="573063"/>
    <lineage>
        <taxon>Archaea</taxon>
        <taxon>Methanobacteriati</taxon>
        <taxon>Methanobacteriota</taxon>
        <taxon>Methanomada group</taxon>
        <taxon>Methanococci</taxon>
        <taxon>Methanococcales</taxon>
        <taxon>Methanocaldococcaceae</taxon>
        <taxon>Methanocaldococcus</taxon>
    </lineage>
</organism>
<accession>D5VTH9</accession>
<dbReference type="STRING" id="573063.Metin_1229"/>
<reference evidence="3" key="1">
    <citation type="submission" date="2010-04" db="EMBL/GenBank/DDBJ databases">
        <title>Complete sequence of Methanocaldococcus infernus ME.</title>
        <authorList>
            <consortium name="US DOE Joint Genome Institute"/>
            <person name="Lucas S."/>
            <person name="Copeland A."/>
            <person name="Lapidus A."/>
            <person name="Cheng J.-F."/>
            <person name="Bruce D."/>
            <person name="Goodwin L."/>
            <person name="Pitluck S."/>
            <person name="Munk A.C."/>
            <person name="Detter J.C."/>
            <person name="Han C."/>
            <person name="Tapia R."/>
            <person name="Land M."/>
            <person name="Hauser L."/>
            <person name="Kyrpides N."/>
            <person name="Mikhailova N."/>
            <person name="Sieprawska-Lupa M."/>
            <person name="Whitman W.B."/>
            <person name="Woyke T."/>
        </authorList>
    </citation>
    <scope>NUCLEOTIDE SEQUENCE [LARGE SCALE GENOMIC DNA]</scope>
    <source>
        <strain evidence="3">ME</strain>
    </source>
</reference>
<dbReference type="RefSeq" id="WP_013100627.1">
    <property type="nucleotide sequence ID" value="NC_014122.1"/>
</dbReference>
<dbReference type="Proteomes" id="UP000002061">
    <property type="component" value="Chromosome"/>
</dbReference>
<dbReference type="PIRSF" id="PIRSF019262">
    <property type="entry name" value="UCP019262"/>
    <property type="match status" value="1"/>
</dbReference>